<dbReference type="Pfam" id="PF05656">
    <property type="entry name" value="DUF805"/>
    <property type="match status" value="1"/>
</dbReference>
<name>A0A369Q8M3_9SPHN</name>
<gene>
    <name evidence="2" type="ORF">HME9302_00696</name>
</gene>
<dbReference type="RefSeq" id="WP_181815671.1">
    <property type="nucleotide sequence ID" value="NZ_QBKA01000002.1"/>
</dbReference>
<dbReference type="Proteomes" id="UP000253727">
    <property type="component" value="Unassembled WGS sequence"/>
</dbReference>
<dbReference type="GO" id="GO:0005886">
    <property type="term" value="C:plasma membrane"/>
    <property type="evidence" value="ECO:0007669"/>
    <property type="project" value="TreeGrafter"/>
</dbReference>
<keyword evidence="1" id="KW-0472">Membrane</keyword>
<keyword evidence="1" id="KW-1133">Transmembrane helix</keyword>
<dbReference type="AlphaFoldDB" id="A0A369Q8M3"/>
<proteinExistence type="predicted"/>
<comment type="caution">
    <text evidence="2">The sequence shown here is derived from an EMBL/GenBank/DDBJ whole genome shotgun (WGS) entry which is preliminary data.</text>
</comment>
<keyword evidence="1" id="KW-0812">Transmembrane</keyword>
<feature type="transmembrane region" description="Helical" evidence="1">
    <location>
        <begin position="71"/>
        <end position="93"/>
    </location>
</feature>
<evidence type="ECO:0000313" key="3">
    <source>
        <dbReference type="Proteomes" id="UP000253727"/>
    </source>
</evidence>
<keyword evidence="3" id="KW-1185">Reference proteome</keyword>
<organism evidence="2 3">
    <name type="scientific">Alteripontixanthobacter maritimus</name>
    <dbReference type="NCBI Taxonomy" id="2161824"/>
    <lineage>
        <taxon>Bacteria</taxon>
        <taxon>Pseudomonadati</taxon>
        <taxon>Pseudomonadota</taxon>
        <taxon>Alphaproteobacteria</taxon>
        <taxon>Sphingomonadales</taxon>
        <taxon>Erythrobacteraceae</taxon>
        <taxon>Alteripontixanthobacter</taxon>
    </lineage>
</organism>
<feature type="transmembrane region" description="Helical" evidence="1">
    <location>
        <begin position="105"/>
        <end position="130"/>
    </location>
</feature>
<protein>
    <recommendedName>
        <fullName evidence="4">DUF805 domain-containing protein</fullName>
    </recommendedName>
</protein>
<dbReference type="EMBL" id="QBKA01000002">
    <property type="protein sequence ID" value="RDC59506.1"/>
    <property type="molecule type" value="Genomic_DNA"/>
</dbReference>
<evidence type="ECO:0000313" key="2">
    <source>
        <dbReference type="EMBL" id="RDC59506.1"/>
    </source>
</evidence>
<sequence length="157" mass="17804">MSILDTLKRPFVLWNVWQDRAGRREYWLFTLANLLVGLALVAISLAAGIEWANDGVMRWSVTAEANADNPAFRPLSIIIAIWLVVVTLPYIGLNVRRLHDRGFSGWWYLGYVVLSSLPVLGISLTIAYFIQMALPGTKEENRYGPDPVERNPDYLLK</sequence>
<evidence type="ECO:0008006" key="4">
    <source>
        <dbReference type="Google" id="ProtNLM"/>
    </source>
</evidence>
<feature type="transmembrane region" description="Helical" evidence="1">
    <location>
        <begin position="26"/>
        <end position="51"/>
    </location>
</feature>
<accession>A0A369Q8M3</accession>
<evidence type="ECO:0000256" key="1">
    <source>
        <dbReference type="SAM" id="Phobius"/>
    </source>
</evidence>
<dbReference type="PANTHER" id="PTHR34980">
    <property type="entry name" value="INNER MEMBRANE PROTEIN-RELATED-RELATED"/>
    <property type="match status" value="1"/>
</dbReference>
<dbReference type="PANTHER" id="PTHR34980:SF2">
    <property type="entry name" value="INNER MEMBRANE PROTEIN YHAH-RELATED"/>
    <property type="match status" value="1"/>
</dbReference>
<dbReference type="InterPro" id="IPR008523">
    <property type="entry name" value="DUF805"/>
</dbReference>
<reference evidence="2 3" key="1">
    <citation type="submission" date="2018-04" db="EMBL/GenBank/DDBJ databases">
        <title>Altererythrobacter sp. HME9302 genome sequencing and assembly.</title>
        <authorList>
            <person name="Kang H."/>
            <person name="Kim H."/>
            <person name="Joh K."/>
        </authorList>
    </citation>
    <scope>NUCLEOTIDE SEQUENCE [LARGE SCALE GENOMIC DNA]</scope>
    <source>
        <strain evidence="2 3">HME9302</strain>
    </source>
</reference>